<gene>
    <name evidence="1" type="primary">Necator_chrIII.g12102</name>
    <name evidence="1" type="ORF">RB195_011336</name>
</gene>
<dbReference type="Proteomes" id="UP001303046">
    <property type="component" value="Unassembled WGS sequence"/>
</dbReference>
<evidence type="ECO:0000313" key="2">
    <source>
        <dbReference type="Proteomes" id="UP001303046"/>
    </source>
</evidence>
<comment type="caution">
    <text evidence="1">The sequence shown here is derived from an EMBL/GenBank/DDBJ whole genome shotgun (WGS) entry which is preliminary data.</text>
</comment>
<accession>A0ABR1D3R3</accession>
<proteinExistence type="predicted"/>
<name>A0ABR1D3R3_NECAM</name>
<evidence type="ECO:0000313" key="1">
    <source>
        <dbReference type="EMBL" id="KAK6744548.1"/>
    </source>
</evidence>
<reference evidence="1 2" key="1">
    <citation type="submission" date="2023-08" db="EMBL/GenBank/DDBJ databases">
        <title>A Necator americanus chromosomal reference genome.</title>
        <authorList>
            <person name="Ilik V."/>
            <person name="Petrzelkova K.J."/>
            <person name="Pardy F."/>
            <person name="Fuh T."/>
            <person name="Niatou-Singa F.S."/>
            <person name="Gouil Q."/>
            <person name="Baker L."/>
            <person name="Ritchie M.E."/>
            <person name="Jex A.R."/>
            <person name="Gazzola D."/>
            <person name="Li H."/>
            <person name="Toshio Fujiwara R."/>
            <person name="Zhan B."/>
            <person name="Aroian R.V."/>
            <person name="Pafco B."/>
            <person name="Schwarz E.M."/>
        </authorList>
    </citation>
    <scope>NUCLEOTIDE SEQUENCE [LARGE SCALE GENOMIC DNA]</scope>
    <source>
        <strain evidence="1 2">Aroian</strain>
        <tissue evidence="1">Whole animal</tissue>
    </source>
</reference>
<sequence length="101" mass="11423">MRFLATSSISTAHPCAPPPPAIRRKSIWTPRQAIHFIRRVAVDIGYEIAFEWVDFVQALAEDREGWAELCPKTAHLGEDAGAISEWFRCDCPKPSMCQPRL</sequence>
<keyword evidence="2" id="KW-1185">Reference proteome</keyword>
<organism evidence="1 2">
    <name type="scientific">Necator americanus</name>
    <name type="common">Human hookworm</name>
    <dbReference type="NCBI Taxonomy" id="51031"/>
    <lineage>
        <taxon>Eukaryota</taxon>
        <taxon>Metazoa</taxon>
        <taxon>Ecdysozoa</taxon>
        <taxon>Nematoda</taxon>
        <taxon>Chromadorea</taxon>
        <taxon>Rhabditida</taxon>
        <taxon>Rhabditina</taxon>
        <taxon>Rhabditomorpha</taxon>
        <taxon>Strongyloidea</taxon>
        <taxon>Ancylostomatidae</taxon>
        <taxon>Bunostominae</taxon>
        <taxon>Necator</taxon>
    </lineage>
</organism>
<dbReference type="EMBL" id="JAVFWL010000003">
    <property type="protein sequence ID" value="KAK6744548.1"/>
    <property type="molecule type" value="Genomic_DNA"/>
</dbReference>
<protein>
    <submittedName>
        <fullName evidence="1">Uncharacterized protein</fullName>
    </submittedName>
</protein>